<dbReference type="Gene3D" id="1.20.1250.20">
    <property type="entry name" value="MFS general substrate transporter like domains"/>
    <property type="match status" value="2"/>
</dbReference>
<feature type="transmembrane region" description="Helical" evidence="8">
    <location>
        <begin position="367"/>
        <end position="386"/>
    </location>
</feature>
<dbReference type="PROSITE" id="PS50850">
    <property type="entry name" value="MFS"/>
    <property type="match status" value="1"/>
</dbReference>
<keyword evidence="3" id="KW-1003">Cell membrane</keyword>
<keyword evidence="10" id="KW-0378">Hydrolase</keyword>
<dbReference type="Pfam" id="PF13620">
    <property type="entry name" value="CarboxypepD_reg"/>
    <property type="match status" value="3"/>
</dbReference>
<evidence type="ECO:0000313" key="10">
    <source>
        <dbReference type="EMBL" id="RZT87179.1"/>
    </source>
</evidence>
<dbReference type="EMBL" id="SHKL01000001">
    <property type="protein sequence ID" value="RZT87179.1"/>
    <property type="molecule type" value="Genomic_DNA"/>
</dbReference>
<dbReference type="PANTHER" id="PTHR42718">
    <property type="entry name" value="MAJOR FACILITATOR SUPERFAMILY MULTIDRUG TRANSPORTER MFSC"/>
    <property type="match status" value="1"/>
</dbReference>
<dbReference type="CDD" id="cd17321">
    <property type="entry name" value="MFS_MMR_MDR_like"/>
    <property type="match status" value="1"/>
</dbReference>
<dbReference type="GO" id="GO:0022857">
    <property type="term" value="F:transmembrane transporter activity"/>
    <property type="evidence" value="ECO:0007669"/>
    <property type="project" value="InterPro"/>
</dbReference>
<evidence type="ECO:0000256" key="3">
    <source>
        <dbReference type="ARBA" id="ARBA00022475"/>
    </source>
</evidence>
<keyword evidence="4 8" id="KW-0812">Transmembrane</keyword>
<feature type="transmembrane region" description="Helical" evidence="8">
    <location>
        <begin position="296"/>
        <end position="319"/>
    </location>
</feature>
<keyword evidence="11" id="KW-1185">Reference proteome</keyword>
<evidence type="ECO:0000256" key="2">
    <source>
        <dbReference type="ARBA" id="ARBA00022448"/>
    </source>
</evidence>
<dbReference type="SUPFAM" id="SSF49452">
    <property type="entry name" value="Starch-binding domain-like"/>
    <property type="match status" value="3"/>
</dbReference>
<evidence type="ECO:0000256" key="5">
    <source>
        <dbReference type="ARBA" id="ARBA00022989"/>
    </source>
</evidence>
<reference evidence="10 11" key="1">
    <citation type="submission" date="2019-02" db="EMBL/GenBank/DDBJ databases">
        <title>Sequencing the genomes of 1000 actinobacteria strains.</title>
        <authorList>
            <person name="Klenk H.-P."/>
        </authorList>
    </citation>
    <scope>NUCLEOTIDE SEQUENCE [LARGE SCALE GENOMIC DNA]</scope>
    <source>
        <strain evidence="10 11">DSM 45779</strain>
    </source>
</reference>
<dbReference type="SUPFAM" id="SSF103473">
    <property type="entry name" value="MFS general substrate transporter"/>
    <property type="match status" value="1"/>
</dbReference>
<evidence type="ECO:0000256" key="6">
    <source>
        <dbReference type="ARBA" id="ARBA00023136"/>
    </source>
</evidence>
<evidence type="ECO:0000313" key="11">
    <source>
        <dbReference type="Proteomes" id="UP000291591"/>
    </source>
</evidence>
<gene>
    <name evidence="10" type="ORF">EV383_4089</name>
</gene>
<comment type="subcellular location">
    <subcellularLocation>
        <location evidence="1">Cell membrane</location>
        <topology evidence="1">Multi-pass membrane protein</topology>
    </subcellularLocation>
</comment>
<keyword evidence="2" id="KW-0813">Transport</keyword>
<feature type="transmembrane region" description="Helical" evidence="8">
    <location>
        <begin position="430"/>
        <end position="454"/>
    </location>
</feature>
<protein>
    <submittedName>
        <fullName evidence="10">Carboxypeptidase family protein</fullName>
    </submittedName>
</protein>
<feature type="transmembrane region" description="Helical" evidence="8">
    <location>
        <begin position="159"/>
        <end position="183"/>
    </location>
</feature>
<name>A0A4Q7V3L0_PSEST</name>
<feature type="transmembrane region" description="Helical" evidence="8">
    <location>
        <begin position="97"/>
        <end position="116"/>
    </location>
</feature>
<sequence>MAVIDRVAGPSEQSSGPGPNYKWIALSNTTLGMLMATINSSIVLIALPDIFRGIGINPLEPGNTSYLLWMIMGFLVVTAVLVVGFGRLGDMYGRVRMYNLGFAVFTVASIFLWLTWQQGDAAALWLIGWRIVQGIGGAFLMANSSAILTDAFPQRQRGLALGINGVAAIAGSFFGLVIGGLLGPIDWKLVFLVSVPFGLFGTVWAYLKLRDTGERRPAKMDWWGNITFAVGLIAVLVGITYGIQPYGTSVMGWGSPTVLTCLIGGVIVLGAFVLIERRVANPLFTLSLFANRRFTLGNVANLLASLGRGGLQFVLIIWLQGIWLPQHGYSFQETPLWAGIYMLPLTVGFLVAAPISGVLCDRYGARWFATGGMLISAVSFLLLEILPINFGYVPFAAILLVNGLGMGLFSSPNRADIMNSLPGDARGAGAGMTATFQNAAMVLSIGFFFSLMIAGLSQNLPSVMKQGLLAHAVPAADASRIANLPPVGVLFAAFLGYNPIQELLGSTVGTLPPDQAAILTGHSFFPELISGPFADGLAAAFWFAVIACVVAAVASWFAGGRSAPSGEHESVGGELAAVSGEVTGMSEVVTDDEVPDRSSSRASAAAVPVAGLADAAAVPRAGHHAAEPAGQNAAADDDRRHAEAGELLGRLQAGSGAVGVDGVVTVTDRNGRQVARTSAVGGEYALHGLPPGTYTAVASAPGFRPAVTAVTLNGVGVVRDFALDGNGLVTGTVTASDGGVPIPEALVIATDARGQVVGRVQAGTDGTFRLAGLPSGATTVAASATDHEPSALTLSVQPGATSVADLVLSSTSGLLAGIVTGPDGAGLAGATVTALSPVGEVVGTVMTDGAGKYSFLGIPAGDYTVVASTFAPVTTSVEVPAGEAAQLDLQMGRPSVSQA</sequence>
<dbReference type="InterPro" id="IPR020846">
    <property type="entry name" value="MFS_dom"/>
</dbReference>
<feature type="domain" description="Major facilitator superfamily (MFS) profile" evidence="9">
    <location>
        <begin position="25"/>
        <end position="563"/>
    </location>
</feature>
<keyword evidence="6 8" id="KW-0472">Membrane</keyword>
<evidence type="ECO:0000256" key="8">
    <source>
        <dbReference type="SAM" id="Phobius"/>
    </source>
</evidence>
<evidence type="ECO:0000256" key="4">
    <source>
        <dbReference type="ARBA" id="ARBA00022692"/>
    </source>
</evidence>
<evidence type="ECO:0000256" key="1">
    <source>
        <dbReference type="ARBA" id="ARBA00004651"/>
    </source>
</evidence>
<dbReference type="InterPro" id="IPR036259">
    <property type="entry name" value="MFS_trans_sf"/>
</dbReference>
<dbReference type="PANTHER" id="PTHR42718:SF46">
    <property type="entry name" value="BLR6921 PROTEIN"/>
    <property type="match status" value="1"/>
</dbReference>
<comment type="caution">
    <text evidence="10">The sequence shown here is derived from an EMBL/GenBank/DDBJ whole genome shotgun (WGS) entry which is preliminary data.</text>
</comment>
<evidence type="ECO:0000256" key="7">
    <source>
        <dbReference type="SAM" id="MobiDB-lite"/>
    </source>
</evidence>
<dbReference type="GO" id="GO:0030246">
    <property type="term" value="F:carbohydrate binding"/>
    <property type="evidence" value="ECO:0007669"/>
    <property type="project" value="InterPro"/>
</dbReference>
<feature type="transmembrane region" description="Helical" evidence="8">
    <location>
        <begin position="189"/>
        <end position="207"/>
    </location>
</feature>
<keyword evidence="5 8" id="KW-1133">Transmembrane helix</keyword>
<keyword evidence="10" id="KW-0121">Carboxypeptidase</keyword>
<feature type="transmembrane region" description="Helical" evidence="8">
    <location>
        <begin position="23"/>
        <end position="46"/>
    </location>
</feature>
<accession>A0A4Q7V3L0</accession>
<feature type="transmembrane region" description="Helical" evidence="8">
    <location>
        <begin position="537"/>
        <end position="558"/>
    </location>
</feature>
<dbReference type="GO" id="GO:0004180">
    <property type="term" value="F:carboxypeptidase activity"/>
    <property type="evidence" value="ECO:0007669"/>
    <property type="project" value="UniProtKB-KW"/>
</dbReference>
<dbReference type="InterPro" id="IPR011701">
    <property type="entry name" value="MFS"/>
</dbReference>
<feature type="transmembrane region" description="Helical" evidence="8">
    <location>
        <begin position="66"/>
        <end position="85"/>
    </location>
</feature>
<dbReference type="AlphaFoldDB" id="A0A4Q7V3L0"/>
<evidence type="ECO:0000259" key="9">
    <source>
        <dbReference type="PROSITE" id="PS50850"/>
    </source>
</evidence>
<organism evidence="10 11">
    <name type="scientific">Pseudonocardia sediminis</name>
    <dbReference type="NCBI Taxonomy" id="1397368"/>
    <lineage>
        <taxon>Bacteria</taxon>
        <taxon>Bacillati</taxon>
        <taxon>Actinomycetota</taxon>
        <taxon>Actinomycetes</taxon>
        <taxon>Pseudonocardiales</taxon>
        <taxon>Pseudonocardiaceae</taxon>
        <taxon>Pseudonocardia</taxon>
    </lineage>
</organism>
<feature type="transmembrane region" description="Helical" evidence="8">
    <location>
        <begin position="222"/>
        <end position="243"/>
    </location>
</feature>
<dbReference type="InterPro" id="IPR013784">
    <property type="entry name" value="Carb-bd-like_fold"/>
</dbReference>
<feature type="transmembrane region" description="Helical" evidence="8">
    <location>
        <begin position="122"/>
        <end position="147"/>
    </location>
</feature>
<feature type="transmembrane region" description="Helical" evidence="8">
    <location>
        <begin position="255"/>
        <end position="275"/>
    </location>
</feature>
<feature type="region of interest" description="Disordered" evidence="7">
    <location>
        <begin position="618"/>
        <end position="638"/>
    </location>
</feature>
<dbReference type="Proteomes" id="UP000291591">
    <property type="component" value="Unassembled WGS sequence"/>
</dbReference>
<feature type="transmembrane region" description="Helical" evidence="8">
    <location>
        <begin position="339"/>
        <end position="360"/>
    </location>
</feature>
<dbReference type="GO" id="GO:0005886">
    <property type="term" value="C:plasma membrane"/>
    <property type="evidence" value="ECO:0007669"/>
    <property type="project" value="UniProtKB-SubCell"/>
</dbReference>
<proteinExistence type="predicted"/>
<dbReference type="Pfam" id="PF07690">
    <property type="entry name" value="MFS_1"/>
    <property type="match status" value="1"/>
</dbReference>
<keyword evidence="10" id="KW-0645">Protease</keyword>
<dbReference type="Gene3D" id="2.60.40.1120">
    <property type="entry name" value="Carboxypeptidase-like, regulatory domain"/>
    <property type="match status" value="3"/>
</dbReference>
<feature type="transmembrane region" description="Helical" evidence="8">
    <location>
        <begin position="392"/>
        <end position="409"/>
    </location>
</feature>